<dbReference type="Proteomes" id="UP001499915">
    <property type="component" value="Unassembled WGS sequence"/>
</dbReference>
<accession>A0ABN1IA50</accession>
<evidence type="ECO:0000313" key="2">
    <source>
        <dbReference type="Proteomes" id="UP001499915"/>
    </source>
</evidence>
<gene>
    <name evidence="1" type="ORF">GCM10009104_33090</name>
</gene>
<dbReference type="EMBL" id="BAAAET010000006">
    <property type="protein sequence ID" value="GAA0701291.1"/>
    <property type="molecule type" value="Genomic_DNA"/>
</dbReference>
<comment type="caution">
    <text evidence="1">The sequence shown here is derived from an EMBL/GenBank/DDBJ whole genome shotgun (WGS) entry which is preliminary data.</text>
</comment>
<protein>
    <submittedName>
        <fullName evidence="1">Uncharacterized protein</fullName>
    </submittedName>
</protein>
<sequence>MKALRSAAEKDGPSRLGLKSARSELAATAMAAWLVHNASQRASREALLKEGRPVGLSAERVIDESATEDS</sequence>
<name>A0ABN1IA50_9GAMM</name>
<reference evidence="1 2" key="1">
    <citation type="journal article" date="2019" name="Int. J. Syst. Evol. Microbiol.">
        <title>The Global Catalogue of Microorganisms (GCM) 10K type strain sequencing project: providing services to taxonomists for standard genome sequencing and annotation.</title>
        <authorList>
            <consortium name="The Broad Institute Genomics Platform"/>
            <consortium name="The Broad Institute Genome Sequencing Center for Infectious Disease"/>
            <person name="Wu L."/>
            <person name="Ma J."/>
        </authorList>
    </citation>
    <scope>NUCLEOTIDE SEQUENCE [LARGE SCALE GENOMIC DNA]</scope>
    <source>
        <strain evidence="1 2">JCM 15134</strain>
    </source>
</reference>
<keyword evidence="2" id="KW-1185">Reference proteome</keyword>
<proteinExistence type="predicted"/>
<evidence type="ECO:0000313" key="1">
    <source>
        <dbReference type="EMBL" id="GAA0701291.1"/>
    </source>
</evidence>
<organism evidence="1 2">
    <name type="scientific">Marinobacterium maritimum</name>
    <dbReference type="NCBI Taxonomy" id="500162"/>
    <lineage>
        <taxon>Bacteria</taxon>
        <taxon>Pseudomonadati</taxon>
        <taxon>Pseudomonadota</taxon>
        <taxon>Gammaproteobacteria</taxon>
        <taxon>Oceanospirillales</taxon>
        <taxon>Oceanospirillaceae</taxon>
        <taxon>Marinobacterium</taxon>
    </lineage>
</organism>